<dbReference type="OrthoDB" id="2195113at2759"/>
<dbReference type="GO" id="GO:0035269">
    <property type="term" value="P:protein O-linked glycosylation via mannose"/>
    <property type="evidence" value="ECO:0007669"/>
    <property type="project" value="EnsemblFungi"/>
</dbReference>
<proteinExistence type="predicted"/>
<dbReference type="GO" id="GO:0003729">
    <property type="term" value="F:mRNA binding"/>
    <property type="evidence" value="ECO:0007669"/>
    <property type="project" value="EnsemblFungi"/>
</dbReference>
<dbReference type="GO" id="GO:0008298">
    <property type="term" value="P:intracellular mRNA localization"/>
    <property type="evidence" value="ECO:0007669"/>
    <property type="project" value="EnsemblFungi"/>
</dbReference>
<dbReference type="AlphaFoldDB" id="A0A0W0DR93"/>
<dbReference type="GO" id="GO:0042149">
    <property type="term" value="P:cellular response to glucose starvation"/>
    <property type="evidence" value="ECO:0007669"/>
    <property type="project" value="EnsemblFungi"/>
</dbReference>
<organism evidence="3 4">
    <name type="scientific">Candida glabrata</name>
    <name type="common">Yeast</name>
    <name type="synonym">Torulopsis glabrata</name>
    <dbReference type="NCBI Taxonomy" id="5478"/>
    <lineage>
        <taxon>Eukaryota</taxon>
        <taxon>Fungi</taxon>
        <taxon>Dikarya</taxon>
        <taxon>Ascomycota</taxon>
        <taxon>Saccharomycotina</taxon>
        <taxon>Saccharomycetes</taxon>
        <taxon>Saccharomycetales</taxon>
        <taxon>Saccharomycetaceae</taxon>
        <taxon>Nakaseomyces</taxon>
    </lineage>
</organism>
<dbReference type="GO" id="GO:0005783">
    <property type="term" value="C:endoplasmic reticulum"/>
    <property type="evidence" value="ECO:0007669"/>
    <property type="project" value="EnsemblFungi"/>
</dbReference>
<dbReference type="GO" id="GO:0045048">
    <property type="term" value="P:protein insertion into ER membrane"/>
    <property type="evidence" value="ECO:0007669"/>
    <property type="project" value="EnsemblFungi"/>
</dbReference>
<keyword evidence="1" id="KW-0175">Coiled coil</keyword>
<dbReference type="VEuPathDB" id="FungiDB:CAGL0I10967g"/>
<feature type="compositionally biased region" description="Basic residues" evidence="2">
    <location>
        <begin position="352"/>
        <end position="361"/>
    </location>
</feature>
<dbReference type="PANTHER" id="PTHR31027">
    <property type="entry name" value="NUCLEAR SEGREGATION PROTEIN BFR1"/>
    <property type="match status" value="1"/>
</dbReference>
<comment type="caution">
    <text evidence="3">The sequence shown here is derived from an EMBL/GenBank/DDBJ whole genome shotgun (WGS) entry which is preliminary data.</text>
</comment>
<dbReference type="GO" id="GO:0007088">
    <property type="term" value="P:regulation of mitotic nuclear division"/>
    <property type="evidence" value="ECO:0007669"/>
    <property type="project" value="EnsemblFungi"/>
</dbReference>
<accession>A0A0W0DR93</accession>
<name>A0A0W0DR93_CANGB</name>
<dbReference type="PANTHER" id="PTHR31027:SF2">
    <property type="entry name" value="LEBERCILIN DOMAIN-CONTAINING PROTEIN"/>
    <property type="match status" value="1"/>
</dbReference>
<evidence type="ECO:0000256" key="1">
    <source>
        <dbReference type="SAM" id="Coils"/>
    </source>
</evidence>
<sequence>MSSQQQQQRIKRPDVSVRDKKLETLNVQLKKIDEELNQLRKQIDQNQVNDKTQNERKKLQEKTKEIIKTQADLKARRNAIHDSIKQLDSQIKRRTGEIQDRIGKKSKYTTTAEAKQRINQIEDQISTGDMSLVEEKMLVKELNSLNKLIKDLVAIDPIKKAIDTDKDKIVKLKEELSGMNSRELSAQFDENQKRLNELQSSTQTVFDKRQTLYNKRTALYKKRDEVYSQIRKIRADFDNEFKAFKNKLEKQRLKREEEEKLSKVLEEKDAKLGKLQEKLTHARIPAFTYEIEAIENTLVILDPTFEKPKKNVLQELENGAAEPVMSNAPVNNDGLVLVEKKDDSYNRVAPSKSKKHKKKSQSAKEPSSQNLFTKVDGKITLEPTLIATLAELDVTVPITQDDVATSVEQLKKKLEEFKSNQDEQTEKNIKAVEEQMKKLELAYEEKENEVKRELEEKRQKEKEEEESKKENEDND</sequence>
<evidence type="ECO:0000313" key="3">
    <source>
        <dbReference type="EMBL" id="KTA95725.1"/>
    </source>
</evidence>
<dbReference type="Proteomes" id="UP000054886">
    <property type="component" value="Unassembled WGS sequence"/>
</dbReference>
<evidence type="ECO:0000256" key="2">
    <source>
        <dbReference type="SAM" id="MobiDB-lite"/>
    </source>
</evidence>
<dbReference type="GO" id="GO:0051321">
    <property type="term" value="P:meiotic cell cycle"/>
    <property type="evidence" value="ECO:0007669"/>
    <property type="project" value="EnsemblFungi"/>
</dbReference>
<dbReference type="GO" id="GO:0042175">
    <property type="term" value="C:nuclear outer membrane-endoplasmic reticulum membrane network"/>
    <property type="evidence" value="ECO:0007669"/>
    <property type="project" value="EnsemblFungi"/>
</dbReference>
<feature type="region of interest" description="Disordered" evidence="2">
    <location>
        <begin position="443"/>
        <end position="475"/>
    </location>
</feature>
<feature type="coiled-coil region" evidence="1">
    <location>
        <begin position="22"/>
        <end position="69"/>
    </location>
</feature>
<feature type="coiled-coil region" evidence="1">
    <location>
        <begin position="241"/>
        <end position="278"/>
    </location>
</feature>
<dbReference type="OMA" id="AHWKEDQ"/>
<dbReference type="PhylomeDB" id="A0A0W0DR93"/>
<dbReference type="VEuPathDB" id="FungiDB:GVI51_I10747"/>
<dbReference type="EMBL" id="LLZZ01000182">
    <property type="protein sequence ID" value="KTA95725.1"/>
    <property type="molecule type" value="Genomic_DNA"/>
</dbReference>
<dbReference type="VEuPathDB" id="FungiDB:GWK60_I06391"/>
<reference evidence="3 4" key="1">
    <citation type="submission" date="2015-10" db="EMBL/GenBank/DDBJ databases">
        <title>Draft genomes sequences of Candida glabrata isolates 1A, 1B, 2A, 2B, 3A and 3B.</title>
        <authorList>
            <person name="Haavelsrud O.E."/>
            <person name="Gaustad P."/>
        </authorList>
    </citation>
    <scope>NUCLEOTIDE SEQUENCE [LARGE SCALE GENOMIC DNA]</scope>
    <source>
        <strain evidence="3">910700640</strain>
    </source>
</reference>
<evidence type="ECO:0000313" key="4">
    <source>
        <dbReference type="Proteomes" id="UP000054886"/>
    </source>
</evidence>
<dbReference type="VEuPathDB" id="FungiDB:B1J91_I10967g"/>
<feature type="region of interest" description="Disordered" evidence="2">
    <location>
        <begin position="346"/>
        <end position="369"/>
    </location>
</feature>
<protein>
    <submittedName>
        <fullName evidence="3">Nuclear segregation protein BFR1</fullName>
    </submittedName>
</protein>
<dbReference type="InterPro" id="IPR039604">
    <property type="entry name" value="Bfr1"/>
</dbReference>
<gene>
    <name evidence="3" type="ORF">AO440_002796</name>
</gene>
<dbReference type="GO" id="GO:1990904">
    <property type="term" value="C:ribonucleoprotein complex"/>
    <property type="evidence" value="ECO:0007669"/>
    <property type="project" value="EnsemblFungi"/>
</dbReference>